<dbReference type="AlphaFoldDB" id="A0A067MHI1"/>
<feature type="compositionally biased region" description="Polar residues" evidence="1">
    <location>
        <begin position="288"/>
        <end position="297"/>
    </location>
</feature>
<feature type="chain" id="PRO_5001644701" evidence="2">
    <location>
        <begin position="24"/>
        <end position="358"/>
    </location>
</feature>
<dbReference type="HOGENOM" id="CLU_773829_0_0_1"/>
<sequence>MVTYLTGVLTFFVRIYLVSRSQSAVKSSIGRTTTAVETLASGQNLTQEAIKSLDDKLSVVQMQTRAISRDTQELATSLNSVQSQFHSLFEQVYALFDESHERNKALFQAFIPSIQDVIRSTTQEVLSAMARQPEQIDIPIESHTPPETPNMSISDLVMEKEKKMPPVDASMSPGLAKEFRSLSVDINSPPDTPPSQPCDLPACSSVPPSSPIHLTPSQSTSTLKSPASSLTRGFGSFRSPVSFSNPLVQPASQENTQPQLSATPPTISMDAPPTKIPTAQPIRPPETPINQTAQHSTRLPPPPARTQKKASLFWDTVLEANERAGNPSPAVDDPRFGISLRSSPTPAAEKRKGIQEYT</sequence>
<dbReference type="InParanoid" id="A0A067MHI1"/>
<reference evidence="4" key="1">
    <citation type="journal article" date="2014" name="Proc. Natl. Acad. Sci. U.S.A.">
        <title>Extensive sampling of basidiomycete genomes demonstrates inadequacy of the white-rot/brown-rot paradigm for wood decay fungi.</title>
        <authorList>
            <person name="Riley R."/>
            <person name="Salamov A.A."/>
            <person name="Brown D.W."/>
            <person name="Nagy L.G."/>
            <person name="Floudas D."/>
            <person name="Held B.W."/>
            <person name="Levasseur A."/>
            <person name="Lombard V."/>
            <person name="Morin E."/>
            <person name="Otillar R."/>
            <person name="Lindquist E.A."/>
            <person name="Sun H."/>
            <person name="LaButti K.M."/>
            <person name="Schmutz J."/>
            <person name="Jabbour D."/>
            <person name="Luo H."/>
            <person name="Baker S.E."/>
            <person name="Pisabarro A.G."/>
            <person name="Walton J.D."/>
            <person name="Blanchette R.A."/>
            <person name="Henrissat B."/>
            <person name="Martin F."/>
            <person name="Cullen D."/>
            <person name="Hibbett D.S."/>
            <person name="Grigoriev I.V."/>
        </authorList>
    </citation>
    <scope>NUCLEOTIDE SEQUENCE [LARGE SCALE GENOMIC DNA]</scope>
    <source>
        <strain evidence="4">FD-172 SS1</strain>
    </source>
</reference>
<keyword evidence="2" id="KW-0732">Signal</keyword>
<dbReference type="Proteomes" id="UP000027195">
    <property type="component" value="Unassembled WGS sequence"/>
</dbReference>
<feature type="compositionally biased region" description="Polar residues" evidence="1">
    <location>
        <begin position="239"/>
        <end position="266"/>
    </location>
</feature>
<feature type="signal peptide" evidence="2">
    <location>
        <begin position="1"/>
        <end position="23"/>
    </location>
</feature>
<keyword evidence="4" id="KW-1185">Reference proteome</keyword>
<feature type="compositionally biased region" description="Polar residues" evidence="1">
    <location>
        <begin position="215"/>
        <end position="231"/>
    </location>
</feature>
<name>A0A067MHI1_BOTB1</name>
<evidence type="ECO:0000256" key="1">
    <source>
        <dbReference type="SAM" id="MobiDB-lite"/>
    </source>
</evidence>
<evidence type="ECO:0000256" key="2">
    <source>
        <dbReference type="SAM" id="SignalP"/>
    </source>
</evidence>
<dbReference type="EMBL" id="KL198062">
    <property type="protein sequence ID" value="KDQ11021.1"/>
    <property type="molecule type" value="Genomic_DNA"/>
</dbReference>
<evidence type="ECO:0000313" key="3">
    <source>
        <dbReference type="EMBL" id="KDQ11021.1"/>
    </source>
</evidence>
<evidence type="ECO:0000313" key="4">
    <source>
        <dbReference type="Proteomes" id="UP000027195"/>
    </source>
</evidence>
<feature type="region of interest" description="Disordered" evidence="1">
    <location>
        <begin position="321"/>
        <end position="358"/>
    </location>
</feature>
<protein>
    <submittedName>
        <fullName evidence="3">Uncharacterized protein</fullName>
    </submittedName>
</protein>
<proteinExistence type="predicted"/>
<feature type="region of interest" description="Disordered" evidence="1">
    <location>
        <begin position="184"/>
        <end position="307"/>
    </location>
</feature>
<organism evidence="3 4">
    <name type="scientific">Botryobasidium botryosum (strain FD-172 SS1)</name>
    <dbReference type="NCBI Taxonomy" id="930990"/>
    <lineage>
        <taxon>Eukaryota</taxon>
        <taxon>Fungi</taxon>
        <taxon>Dikarya</taxon>
        <taxon>Basidiomycota</taxon>
        <taxon>Agaricomycotina</taxon>
        <taxon>Agaricomycetes</taxon>
        <taxon>Cantharellales</taxon>
        <taxon>Botryobasidiaceae</taxon>
        <taxon>Botryobasidium</taxon>
    </lineage>
</organism>
<feature type="compositionally biased region" description="Basic and acidic residues" evidence="1">
    <location>
        <begin position="348"/>
        <end position="358"/>
    </location>
</feature>
<gene>
    <name evidence="3" type="ORF">BOTBODRAFT_470262</name>
</gene>
<accession>A0A067MHI1</accession>